<feature type="region of interest" description="Disordered" evidence="1">
    <location>
        <begin position="80"/>
        <end position="121"/>
    </location>
</feature>
<evidence type="ECO:0000313" key="4">
    <source>
        <dbReference type="Proteomes" id="UP000054279"/>
    </source>
</evidence>
<evidence type="ECO:0000313" key="3">
    <source>
        <dbReference type="EMBL" id="KIJ47988.1"/>
    </source>
</evidence>
<feature type="compositionally biased region" description="Basic and acidic residues" evidence="1">
    <location>
        <begin position="332"/>
        <end position="346"/>
    </location>
</feature>
<accession>A0A0C9UWD9</accession>
<feature type="region of interest" description="Disordered" evidence="1">
    <location>
        <begin position="225"/>
        <end position="246"/>
    </location>
</feature>
<name>A0A0C9UWD9_SPHS4</name>
<dbReference type="EMBL" id="KN838106">
    <property type="protein sequence ID" value="KIJ22560.1"/>
    <property type="molecule type" value="Genomic_DNA"/>
</dbReference>
<feature type="region of interest" description="Disordered" evidence="1">
    <location>
        <begin position="46"/>
        <end position="66"/>
    </location>
</feature>
<feature type="region of interest" description="Disordered" evidence="1">
    <location>
        <begin position="261"/>
        <end position="346"/>
    </location>
</feature>
<keyword evidence="4" id="KW-1185">Reference proteome</keyword>
<dbReference type="EMBL" id="KN837099">
    <property type="protein sequence ID" value="KIJ47988.1"/>
    <property type="molecule type" value="Genomic_DNA"/>
</dbReference>
<gene>
    <name evidence="3" type="ORF">M422DRAFT_28529</name>
    <name evidence="2" type="ORF">M422DRAFT_40021</name>
</gene>
<protein>
    <submittedName>
        <fullName evidence="3">Uncharacterized protein</fullName>
    </submittedName>
</protein>
<evidence type="ECO:0000313" key="2">
    <source>
        <dbReference type="EMBL" id="KIJ22560.1"/>
    </source>
</evidence>
<organism evidence="3 4">
    <name type="scientific">Sphaerobolus stellatus (strain SS14)</name>
    <dbReference type="NCBI Taxonomy" id="990650"/>
    <lineage>
        <taxon>Eukaryota</taxon>
        <taxon>Fungi</taxon>
        <taxon>Dikarya</taxon>
        <taxon>Basidiomycota</taxon>
        <taxon>Agaricomycotina</taxon>
        <taxon>Agaricomycetes</taxon>
        <taxon>Phallomycetidae</taxon>
        <taxon>Geastrales</taxon>
        <taxon>Sphaerobolaceae</taxon>
        <taxon>Sphaerobolus</taxon>
    </lineage>
</organism>
<dbReference type="Proteomes" id="UP000054279">
    <property type="component" value="Unassembled WGS sequence"/>
</dbReference>
<feature type="compositionally biased region" description="Basic and acidic residues" evidence="1">
    <location>
        <begin position="80"/>
        <end position="94"/>
    </location>
</feature>
<dbReference type="OrthoDB" id="3049768at2759"/>
<proteinExistence type="predicted"/>
<feature type="compositionally biased region" description="Gly residues" evidence="1">
    <location>
        <begin position="285"/>
        <end position="304"/>
    </location>
</feature>
<feature type="compositionally biased region" description="Low complexity" evidence="1">
    <location>
        <begin position="305"/>
        <end position="315"/>
    </location>
</feature>
<dbReference type="HOGENOM" id="CLU_055865_0_0_1"/>
<feature type="region of interest" description="Disordered" evidence="1">
    <location>
        <begin position="1"/>
        <end position="31"/>
    </location>
</feature>
<feature type="compositionally biased region" description="Basic and acidic residues" evidence="1">
    <location>
        <begin position="227"/>
        <end position="245"/>
    </location>
</feature>
<dbReference type="AlphaFoldDB" id="A0A0C9UWD9"/>
<sequence>MTSLPPFSTLDPGTFYGSPPPKNDFNGNPPFTQISYRSARVLGDKDINWMRPPSPHTPGDHFSTGHAQMYSNENLSLDRRVEEAVRSGRPRQDASDSASGHVGTEQTDTSPSLSKKKGVRRKTREEFSVVELEKLMAAVMDVDPFMCKHGEVDGKWKEVLDVVQEKGYCRDRTVGSIKNKILGEIKRVENKQPINPSSQLGKELLDQQDRMKYLNGRLDMIAGMRKRAADTKEEEREGKRQKDNINKLIGAKMRDSMMKAHANPNKLTPNDDTDSGSDQPHSGQSSGGQSGGEQLGGEQLGGEQSGSEQSGIRSESSTDDIELIAPPRKRARRDDQVKELLEDQNQKQQEFQERFLEQQRSLADKLIEESRLTREMLAQESQKNREVQDGNSKLFIEVMKQALLGGPSNA</sequence>
<feature type="compositionally biased region" description="Polar residues" evidence="1">
    <location>
        <begin position="104"/>
        <end position="113"/>
    </location>
</feature>
<reference evidence="3 4" key="1">
    <citation type="submission" date="2014-06" db="EMBL/GenBank/DDBJ databases">
        <title>Evolutionary Origins and Diversification of the Mycorrhizal Mutualists.</title>
        <authorList>
            <consortium name="DOE Joint Genome Institute"/>
            <consortium name="Mycorrhizal Genomics Consortium"/>
            <person name="Kohler A."/>
            <person name="Kuo A."/>
            <person name="Nagy L.G."/>
            <person name="Floudas D."/>
            <person name="Copeland A."/>
            <person name="Barry K.W."/>
            <person name="Cichocki N."/>
            <person name="Veneault-Fourrey C."/>
            <person name="LaButti K."/>
            <person name="Lindquist E.A."/>
            <person name="Lipzen A."/>
            <person name="Lundell T."/>
            <person name="Morin E."/>
            <person name="Murat C."/>
            <person name="Riley R."/>
            <person name="Ohm R."/>
            <person name="Sun H."/>
            <person name="Tunlid A."/>
            <person name="Henrissat B."/>
            <person name="Grigoriev I.V."/>
            <person name="Hibbett D.S."/>
            <person name="Martin F."/>
        </authorList>
    </citation>
    <scope>NUCLEOTIDE SEQUENCE [LARGE SCALE GENOMIC DNA]</scope>
    <source>
        <strain evidence="3 4">SS14</strain>
    </source>
</reference>
<evidence type="ECO:0000256" key="1">
    <source>
        <dbReference type="SAM" id="MobiDB-lite"/>
    </source>
</evidence>